<dbReference type="InterPro" id="IPR035892">
    <property type="entry name" value="C2_domain_sf"/>
</dbReference>
<feature type="non-terminal residue" evidence="13">
    <location>
        <position position="438"/>
    </location>
</feature>
<evidence type="ECO:0000256" key="9">
    <source>
        <dbReference type="ARBA" id="ARBA00022837"/>
    </source>
</evidence>
<evidence type="ECO:0000256" key="11">
    <source>
        <dbReference type="ARBA" id="ARBA00023242"/>
    </source>
</evidence>
<dbReference type="EMBL" id="JBJKFK010001061">
    <property type="protein sequence ID" value="KAL3314225.1"/>
    <property type="molecule type" value="Genomic_DNA"/>
</dbReference>
<evidence type="ECO:0000256" key="3">
    <source>
        <dbReference type="ARBA" id="ARBA00004496"/>
    </source>
</evidence>
<dbReference type="PANTHER" id="PTHR10857:SF106">
    <property type="entry name" value="C2 DOMAIN-CONTAINING PROTEIN"/>
    <property type="match status" value="1"/>
</dbReference>
<keyword evidence="11" id="KW-0539">Nucleus</keyword>
<evidence type="ECO:0000313" key="13">
    <source>
        <dbReference type="EMBL" id="KAL3314225.1"/>
    </source>
</evidence>
<dbReference type="Pfam" id="PF07002">
    <property type="entry name" value="Copine"/>
    <property type="match status" value="1"/>
</dbReference>
<comment type="caution">
    <text evidence="13">The sequence shown here is derived from an EMBL/GenBank/DDBJ whole genome shotgun (WGS) entry which is preliminary data.</text>
</comment>
<dbReference type="PANTHER" id="PTHR10857">
    <property type="entry name" value="COPINE"/>
    <property type="match status" value="1"/>
</dbReference>
<comment type="subcellular location">
    <subcellularLocation>
        <location evidence="2">Cell membrane</location>
    </subcellularLocation>
    <subcellularLocation>
        <location evidence="3">Cytoplasm</location>
    </subcellularLocation>
    <subcellularLocation>
        <location evidence="1">Nucleus</location>
    </subcellularLocation>
</comment>
<comment type="similarity">
    <text evidence="4">Belongs to the copine family.</text>
</comment>
<dbReference type="AlphaFoldDB" id="A0ABD2Q3R1"/>
<dbReference type="GO" id="GO:0005737">
    <property type="term" value="C:cytoplasm"/>
    <property type="evidence" value="ECO:0007669"/>
    <property type="project" value="UniProtKB-SubCell"/>
</dbReference>
<dbReference type="GO" id="GO:0071277">
    <property type="term" value="P:cellular response to calcium ion"/>
    <property type="evidence" value="ECO:0007669"/>
    <property type="project" value="UniProtKB-ARBA"/>
</dbReference>
<evidence type="ECO:0000256" key="1">
    <source>
        <dbReference type="ARBA" id="ARBA00004123"/>
    </source>
</evidence>
<reference evidence="13 14" key="1">
    <citation type="submission" date="2024-11" db="EMBL/GenBank/DDBJ databases">
        <title>Adaptive evolution of stress response genes in parasites aligns with host niche diversity.</title>
        <authorList>
            <person name="Hahn C."/>
            <person name="Resl P."/>
        </authorList>
    </citation>
    <scope>NUCLEOTIDE SEQUENCE [LARGE SCALE GENOMIC DNA]</scope>
    <source>
        <strain evidence="13">EGGRZ-B1_66</strain>
        <tissue evidence="13">Body</tissue>
    </source>
</reference>
<keyword evidence="10" id="KW-0472">Membrane</keyword>
<keyword evidence="7" id="KW-0479">Metal-binding</keyword>
<evidence type="ECO:0000256" key="5">
    <source>
        <dbReference type="ARBA" id="ARBA00022475"/>
    </source>
</evidence>
<dbReference type="CDD" id="cd04047">
    <property type="entry name" value="C2B_Copine"/>
    <property type="match status" value="1"/>
</dbReference>
<feature type="domain" description="C2" evidence="12">
    <location>
        <begin position="1"/>
        <end position="116"/>
    </location>
</feature>
<name>A0ABD2Q3R1_9PLAT</name>
<protein>
    <recommendedName>
        <fullName evidence="12">C2 domain-containing protein</fullName>
    </recommendedName>
</protein>
<feature type="domain" description="C2" evidence="12">
    <location>
        <begin position="120"/>
        <end position="245"/>
    </location>
</feature>
<dbReference type="Pfam" id="PF00168">
    <property type="entry name" value="C2"/>
    <property type="match status" value="2"/>
</dbReference>
<dbReference type="GO" id="GO:0005886">
    <property type="term" value="C:plasma membrane"/>
    <property type="evidence" value="ECO:0007669"/>
    <property type="project" value="UniProtKB-SubCell"/>
</dbReference>
<keyword evidence="9" id="KW-0106">Calcium</keyword>
<organism evidence="13 14">
    <name type="scientific">Cichlidogyrus casuarinus</name>
    <dbReference type="NCBI Taxonomy" id="1844966"/>
    <lineage>
        <taxon>Eukaryota</taxon>
        <taxon>Metazoa</taxon>
        <taxon>Spiralia</taxon>
        <taxon>Lophotrochozoa</taxon>
        <taxon>Platyhelminthes</taxon>
        <taxon>Monogenea</taxon>
        <taxon>Monopisthocotylea</taxon>
        <taxon>Dactylogyridea</taxon>
        <taxon>Ancyrocephalidae</taxon>
        <taxon>Cichlidogyrus</taxon>
    </lineage>
</organism>
<dbReference type="SUPFAM" id="SSF49562">
    <property type="entry name" value="C2 domain (Calcium/lipid-binding domain, CaLB)"/>
    <property type="match status" value="2"/>
</dbReference>
<evidence type="ECO:0000256" key="10">
    <source>
        <dbReference type="ARBA" id="ARBA00023136"/>
    </source>
</evidence>
<dbReference type="SUPFAM" id="SSF53300">
    <property type="entry name" value="vWA-like"/>
    <property type="match status" value="1"/>
</dbReference>
<evidence type="ECO:0000256" key="7">
    <source>
        <dbReference type="ARBA" id="ARBA00022723"/>
    </source>
</evidence>
<dbReference type="Proteomes" id="UP001626550">
    <property type="component" value="Unassembled WGS sequence"/>
</dbReference>
<dbReference type="InterPro" id="IPR010734">
    <property type="entry name" value="Copine_C"/>
</dbReference>
<evidence type="ECO:0000256" key="4">
    <source>
        <dbReference type="ARBA" id="ARBA00009048"/>
    </source>
</evidence>
<evidence type="ECO:0000256" key="8">
    <source>
        <dbReference type="ARBA" id="ARBA00022737"/>
    </source>
</evidence>
<evidence type="ECO:0000313" key="14">
    <source>
        <dbReference type="Proteomes" id="UP001626550"/>
    </source>
</evidence>
<dbReference type="GO" id="GO:0046872">
    <property type="term" value="F:metal ion binding"/>
    <property type="evidence" value="ECO:0007669"/>
    <property type="project" value="UniProtKB-KW"/>
</dbReference>
<keyword evidence="6" id="KW-0963">Cytoplasm</keyword>
<evidence type="ECO:0000256" key="2">
    <source>
        <dbReference type="ARBA" id="ARBA00004236"/>
    </source>
</evidence>
<keyword evidence="8" id="KW-0677">Repeat</keyword>
<dbReference type="GO" id="GO:0005634">
    <property type="term" value="C:nucleus"/>
    <property type="evidence" value="ECO:0007669"/>
    <property type="project" value="UniProtKB-SubCell"/>
</dbReference>
<proteinExistence type="inferred from homology"/>
<keyword evidence="14" id="KW-1185">Reference proteome</keyword>
<accession>A0ABD2Q3R1</accession>
<gene>
    <name evidence="13" type="ORF">Ciccas_007158</name>
</gene>
<dbReference type="InterPro" id="IPR037768">
    <property type="entry name" value="C2B_Copine"/>
</dbReference>
<sequence length="438" mass="48762">MTVNSDLFTNVEITIRCRELPGKIKTDPIVMVYVKGEESAKWNEVGRTEVVRGSFDPDFVRKIVLEFRFEVQTRLRFAVFDCDAKATLLTDRHFLGNVEANLGEIVSNKQLIRKIAGGPAKNSGYIILSAEEGSTCRDEITFEFSGQGLDRKDIFGTSDPFLTLFKVNKNNTRSEVLRTEVIRNNLNPVWQPITIPTRQLCNGDYDRPIVITCHDWNKSGREDLIGETVITINSLRGGPKHERLCWPLVHPKKARRKSYQHSGILFLNSVKLDKVATFLEYVQGGTEFCCCIAIDFTASNGAPSVPGTLHYCTTEKMSQYAVALQAVGEIIADYDSDNMFPAFGFGAHIPAINAVSHNFPLNGVPENPYCRGIAGVMKAYHHSLRSVNLHGPTNFAPIINKVANIARQNDDGSQYYILLILTDGIICDMPATKAAIIN</sequence>
<keyword evidence="5" id="KW-1003">Cell membrane</keyword>
<dbReference type="Gene3D" id="2.60.40.150">
    <property type="entry name" value="C2 domain"/>
    <property type="match status" value="2"/>
</dbReference>
<dbReference type="SMART" id="SM00239">
    <property type="entry name" value="C2"/>
    <property type="match status" value="2"/>
</dbReference>
<dbReference type="PROSITE" id="PS50004">
    <property type="entry name" value="C2"/>
    <property type="match status" value="2"/>
</dbReference>
<dbReference type="InterPro" id="IPR045052">
    <property type="entry name" value="Copine"/>
</dbReference>
<evidence type="ECO:0000256" key="6">
    <source>
        <dbReference type="ARBA" id="ARBA00022490"/>
    </source>
</evidence>
<dbReference type="InterPro" id="IPR036465">
    <property type="entry name" value="vWFA_dom_sf"/>
</dbReference>
<evidence type="ECO:0000259" key="12">
    <source>
        <dbReference type="PROSITE" id="PS50004"/>
    </source>
</evidence>
<dbReference type="CDD" id="cd04048">
    <property type="entry name" value="C2A_Copine"/>
    <property type="match status" value="1"/>
</dbReference>
<dbReference type="FunFam" id="2.60.40.150:FF:000042">
    <property type="entry name" value="Copine 3"/>
    <property type="match status" value="1"/>
</dbReference>
<dbReference type="InterPro" id="IPR000008">
    <property type="entry name" value="C2_dom"/>
</dbReference>